<reference evidence="2 3" key="1">
    <citation type="submission" date="2014-06" db="EMBL/GenBank/DDBJ databases">
        <title>Evolutionary Origins and Diversification of the Mycorrhizal Mutualists.</title>
        <authorList>
            <consortium name="DOE Joint Genome Institute"/>
            <consortium name="Mycorrhizal Genomics Consortium"/>
            <person name="Kohler A."/>
            <person name="Kuo A."/>
            <person name="Nagy L.G."/>
            <person name="Floudas D."/>
            <person name="Copeland A."/>
            <person name="Barry K.W."/>
            <person name="Cichocki N."/>
            <person name="Veneault-Fourrey C."/>
            <person name="LaButti K."/>
            <person name="Lindquist E.A."/>
            <person name="Lipzen A."/>
            <person name="Lundell T."/>
            <person name="Morin E."/>
            <person name="Murat C."/>
            <person name="Riley R."/>
            <person name="Ohm R."/>
            <person name="Sun H."/>
            <person name="Tunlid A."/>
            <person name="Henrissat B."/>
            <person name="Grigoriev I.V."/>
            <person name="Hibbett D.S."/>
            <person name="Martin F."/>
        </authorList>
    </citation>
    <scope>NUCLEOTIDE SEQUENCE [LARGE SCALE GENOMIC DNA]</scope>
    <source>
        <strain evidence="2 3">SS14</strain>
    </source>
</reference>
<protein>
    <submittedName>
        <fullName evidence="2">Uncharacterized protein</fullName>
    </submittedName>
</protein>
<name>A0A0C9T4F3_SPHS4</name>
<evidence type="ECO:0000313" key="3">
    <source>
        <dbReference type="Proteomes" id="UP000054279"/>
    </source>
</evidence>
<accession>A0A0C9T4F3</accession>
<keyword evidence="3" id="KW-1185">Reference proteome</keyword>
<dbReference type="HOGENOM" id="CLU_2814075_0_0_1"/>
<evidence type="ECO:0000313" key="2">
    <source>
        <dbReference type="EMBL" id="KIJ23768.1"/>
    </source>
</evidence>
<sequence>MLGKRPGSPGEPSRPSKCQATSSQEEGESDDDPSLALPPPPPPQAQPLAQKFTARRYPAPAMTKVQT</sequence>
<evidence type="ECO:0000256" key="1">
    <source>
        <dbReference type="SAM" id="MobiDB-lite"/>
    </source>
</evidence>
<gene>
    <name evidence="2" type="ORF">M422DRAFT_275590</name>
</gene>
<feature type="compositionally biased region" description="Pro residues" evidence="1">
    <location>
        <begin position="36"/>
        <end position="45"/>
    </location>
</feature>
<organism evidence="2 3">
    <name type="scientific">Sphaerobolus stellatus (strain SS14)</name>
    <dbReference type="NCBI Taxonomy" id="990650"/>
    <lineage>
        <taxon>Eukaryota</taxon>
        <taxon>Fungi</taxon>
        <taxon>Dikarya</taxon>
        <taxon>Basidiomycota</taxon>
        <taxon>Agaricomycotina</taxon>
        <taxon>Agaricomycetes</taxon>
        <taxon>Phallomycetidae</taxon>
        <taxon>Geastrales</taxon>
        <taxon>Sphaerobolaceae</taxon>
        <taxon>Sphaerobolus</taxon>
    </lineage>
</organism>
<dbReference type="EMBL" id="KN837593">
    <property type="protein sequence ID" value="KIJ23768.1"/>
    <property type="molecule type" value="Genomic_DNA"/>
</dbReference>
<dbReference type="AlphaFoldDB" id="A0A0C9T4F3"/>
<feature type="region of interest" description="Disordered" evidence="1">
    <location>
        <begin position="1"/>
        <end position="67"/>
    </location>
</feature>
<feature type="compositionally biased region" description="Low complexity" evidence="1">
    <location>
        <begin position="1"/>
        <end position="17"/>
    </location>
</feature>
<dbReference type="Proteomes" id="UP000054279">
    <property type="component" value="Unassembled WGS sequence"/>
</dbReference>
<proteinExistence type="predicted"/>